<reference evidence="3" key="2">
    <citation type="journal article" date="2024" name="Plant">
        <title>Genomic evolution and insights into agronomic trait innovations of Sesamum species.</title>
        <authorList>
            <person name="Miao H."/>
            <person name="Wang L."/>
            <person name="Qu L."/>
            <person name="Liu H."/>
            <person name="Sun Y."/>
            <person name="Le M."/>
            <person name="Wang Q."/>
            <person name="Wei S."/>
            <person name="Zheng Y."/>
            <person name="Lin W."/>
            <person name="Duan Y."/>
            <person name="Cao H."/>
            <person name="Xiong S."/>
            <person name="Wang X."/>
            <person name="Wei L."/>
            <person name="Li C."/>
            <person name="Ma Q."/>
            <person name="Ju M."/>
            <person name="Zhao R."/>
            <person name="Li G."/>
            <person name="Mu C."/>
            <person name="Tian Q."/>
            <person name="Mei H."/>
            <person name="Zhang T."/>
            <person name="Gao T."/>
            <person name="Zhang H."/>
        </authorList>
    </citation>
    <scope>NUCLEOTIDE SEQUENCE</scope>
    <source>
        <strain evidence="3">G02</strain>
    </source>
</reference>
<evidence type="ECO:0000259" key="2">
    <source>
        <dbReference type="PROSITE" id="PS51283"/>
    </source>
</evidence>
<feature type="compositionally biased region" description="Polar residues" evidence="1">
    <location>
        <begin position="197"/>
        <end position="212"/>
    </location>
</feature>
<dbReference type="AlphaFoldDB" id="A0AAW2MEY9"/>
<dbReference type="Pfam" id="PF06337">
    <property type="entry name" value="DUSP"/>
    <property type="match status" value="1"/>
</dbReference>
<gene>
    <name evidence="3" type="ORF">Sradi_4929100</name>
</gene>
<feature type="domain" description="DUSP" evidence="2">
    <location>
        <begin position="22"/>
        <end position="153"/>
    </location>
</feature>
<dbReference type="GO" id="GO:0004843">
    <property type="term" value="F:cysteine-type deubiquitinase activity"/>
    <property type="evidence" value="ECO:0007669"/>
    <property type="project" value="InterPro"/>
</dbReference>
<dbReference type="PROSITE" id="PS51283">
    <property type="entry name" value="DUSP"/>
    <property type="match status" value="1"/>
</dbReference>
<feature type="region of interest" description="Disordered" evidence="1">
    <location>
        <begin position="197"/>
        <end position="231"/>
    </location>
</feature>
<evidence type="ECO:0000313" key="3">
    <source>
        <dbReference type="EMBL" id="KAL0329424.1"/>
    </source>
</evidence>
<sequence length="231" mass="25957">MTIPDSSGYHYMMENGSIELPCKPEEERRIVQELTAKAESNLREGNLYYVISSRWFMAWQRYTGQTEGAFPFENHSIPSQSLILSNAEDRPGPIDNSDIIVNGGDNKDDDPQLLRTLEEGRDYVLVPQDVWEKLLKCERKLFLTPLVTILEDAQSGADIDLAVNRMLSPLRRKTFTTSTTTHSTGENGSALCAMEEQTNNSSTQLGSSIQSTEETEPDGMSSREFLPALHY</sequence>
<keyword evidence="3" id="KW-0378">Hydrolase</keyword>
<name>A0AAW2MEY9_SESRA</name>
<comment type="caution">
    <text evidence="3">The sequence shown here is derived from an EMBL/GenBank/DDBJ whole genome shotgun (WGS) entry which is preliminary data.</text>
</comment>
<organism evidence="3">
    <name type="scientific">Sesamum radiatum</name>
    <name type="common">Black benniseed</name>
    <dbReference type="NCBI Taxonomy" id="300843"/>
    <lineage>
        <taxon>Eukaryota</taxon>
        <taxon>Viridiplantae</taxon>
        <taxon>Streptophyta</taxon>
        <taxon>Embryophyta</taxon>
        <taxon>Tracheophyta</taxon>
        <taxon>Spermatophyta</taxon>
        <taxon>Magnoliopsida</taxon>
        <taxon>eudicotyledons</taxon>
        <taxon>Gunneridae</taxon>
        <taxon>Pentapetalae</taxon>
        <taxon>asterids</taxon>
        <taxon>lamiids</taxon>
        <taxon>Lamiales</taxon>
        <taxon>Pedaliaceae</taxon>
        <taxon>Sesamum</taxon>
    </lineage>
</organism>
<dbReference type="SMART" id="SM00695">
    <property type="entry name" value="DUSP"/>
    <property type="match status" value="1"/>
</dbReference>
<evidence type="ECO:0000256" key="1">
    <source>
        <dbReference type="SAM" id="MobiDB-lite"/>
    </source>
</evidence>
<protein>
    <submittedName>
        <fullName evidence="3">Ubiquitin carboxyl-terminal hydrolase 10</fullName>
    </submittedName>
</protein>
<dbReference type="InterPro" id="IPR006615">
    <property type="entry name" value="Pept_C19_DUSP"/>
</dbReference>
<dbReference type="SUPFAM" id="SSF143791">
    <property type="entry name" value="DUSP-like"/>
    <property type="match status" value="1"/>
</dbReference>
<dbReference type="InterPro" id="IPR035927">
    <property type="entry name" value="DUSP-like_sf"/>
</dbReference>
<accession>A0AAW2MEY9</accession>
<dbReference type="EMBL" id="JACGWJ010000022">
    <property type="protein sequence ID" value="KAL0329424.1"/>
    <property type="molecule type" value="Genomic_DNA"/>
</dbReference>
<reference evidence="3" key="1">
    <citation type="submission" date="2020-06" db="EMBL/GenBank/DDBJ databases">
        <authorList>
            <person name="Li T."/>
            <person name="Hu X."/>
            <person name="Zhang T."/>
            <person name="Song X."/>
            <person name="Zhang H."/>
            <person name="Dai N."/>
            <person name="Sheng W."/>
            <person name="Hou X."/>
            <person name="Wei L."/>
        </authorList>
    </citation>
    <scope>NUCLEOTIDE SEQUENCE</scope>
    <source>
        <strain evidence="3">G02</strain>
        <tissue evidence="3">Leaf</tissue>
    </source>
</reference>
<dbReference type="Gene3D" id="3.30.2230.10">
    <property type="entry name" value="DUSP-like"/>
    <property type="match status" value="1"/>
</dbReference>
<proteinExistence type="predicted"/>